<name>A0A9Q1HJR1_HOLLE</name>
<dbReference type="Proteomes" id="UP001152320">
    <property type="component" value="Chromosome 2"/>
</dbReference>
<protein>
    <submittedName>
        <fullName evidence="2">Uncharacterized protein</fullName>
    </submittedName>
</protein>
<accession>A0A9Q1HJR1</accession>
<keyword evidence="3" id="KW-1185">Reference proteome</keyword>
<gene>
    <name evidence="2" type="ORF">HOLleu_06596</name>
</gene>
<evidence type="ECO:0000256" key="1">
    <source>
        <dbReference type="SAM" id="MobiDB-lite"/>
    </source>
</evidence>
<proteinExistence type="predicted"/>
<evidence type="ECO:0000313" key="2">
    <source>
        <dbReference type="EMBL" id="KAJ8047563.1"/>
    </source>
</evidence>
<feature type="region of interest" description="Disordered" evidence="1">
    <location>
        <begin position="1"/>
        <end position="22"/>
    </location>
</feature>
<dbReference type="OrthoDB" id="416454at2759"/>
<organism evidence="2 3">
    <name type="scientific">Holothuria leucospilota</name>
    <name type="common">Black long sea cucumber</name>
    <name type="synonym">Mertensiothuria leucospilota</name>
    <dbReference type="NCBI Taxonomy" id="206669"/>
    <lineage>
        <taxon>Eukaryota</taxon>
        <taxon>Metazoa</taxon>
        <taxon>Echinodermata</taxon>
        <taxon>Eleutherozoa</taxon>
        <taxon>Echinozoa</taxon>
        <taxon>Holothuroidea</taxon>
        <taxon>Aspidochirotacea</taxon>
        <taxon>Aspidochirotida</taxon>
        <taxon>Holothuriidae</taxon>
        <taxon>Holothuria</taxon>
    </lineage>
</organism>
<dbReference type="EMBL" id="JAIZAY010000002">
    <property type="protein sequence ID" value="KAJ8047563.1"/>
    <property type="molecule type" value="Genomic_DNA"/>
</dbReference>
<evidence type="ECO:0000313" key="3">
    <source>
        <dbReference type="Proteomes" id="UP001152320"/>
    </source>
</evidence>
<feature type="compositionally biased region" description="Basic residues" evidence="1">
    <location>
        <begin position="10"/>
        <end position="22"/>
    </location>
</feature>
<dbReference type="AlphaFoldDB" id="A0A9Q1HJR1"/>
<reference evidence="2" key="1">
    <citation type="submission" date="2021-10" db="EMBL/GenBank/DDBJ databases">
        <title>Tropical sea cucumber genome reveals ecological adaptation and Cuvierian tubules defense mechanism.</title>
        <authorList>
            <person name="Chen T."/>
        </authorList>
    </citation>
    <scope>NUCLEOTIDE SEQUENCE</scope>
    <source>
        <strain evidence="2">Nanhai2018</strain>
        <tissue evidence="2">Muscle</tissue>
    </source>
</reference>
<comment type="caution">
    <text evidence="2">The sequence shown here is derived from an EMBL/GenBank/DDBJ whole genome shotgun (WGS) entry which is preliminary data.</text>
</comment>
<sequence length="114" mass="12970">MEPQTNSSFHKTHNNQKQKGHKMTTAFFDDGKASDGMWNAGLLFKLQIFNIPPTVTRWTSNFLTDRKLLPNKVGDTLSLHQFKSEHHKAAPLLYGPPVLIITLQNDISKTMSYD</sequence>